<feature type="chain" id="PRO_5045212691" evidence="2">
    <location>
        <begin position="22"/>
        <end position="360"/>
    </location>
</feature>
<reference evidence="4 5" key="1">
    <citation type="journal article" date="2021" name="Mar. Drugs">
        <title>Genome Reduction and Secondary Metabolism of the Marine Sponge-Associated Cyanobacterium Leptothoe.</title>
        <authorList>
            <person name="Konstantinou D."/>
            <person name="Popin R.V."/>
            <person name="Fewer D.P."/>
            <person name="Sivonen K."/>
            <person name="Gkelis S."/>
        </authorList>
    </citation>
    <scope>NUCLEOTIDE SEQUENCE [LARGE SCALE GENOMIC DNA]</scope>
    <source>
        <strain evidence="4 5">TAU-MAC 1615</strain>
    </source>
</reference>
<keyword evidence="2" id="KW-0732">Signal</keyword>
<dbReference type="EMBL" id="JADOER010000003">
    <property type="protein sequence ID" value="MBT9311021.1"/>
    <property type="molecule type" value="Genomic_DNA"/>
</dbReference>
<dbReference type="PANTHER" id="PTHR33740:SF3">
    <property type="entry name" value="GPI-ANCHORED ADHESIN-LIKE PROTEIN"/>
    <property type="match status" value="1"/>
</dbReference>
<organism evidence="4 5">
    <name type="scientific">Leptothoe kymatousa TAU-MAC 1615</name>
    <dbReference type="NCBI Taxonomy" id="2364775"/>
    <lineage>
        <taxon>Bacteria</taxon>
        <taxon>Bacillati</taxon>
        <taxon>Cyanobacteriota</taxon>
        <taxon>Cyanophyceae</taxon>
        <taxon>Nodosilineales</taxon>
        <taxon>Cymatolegaceae</taxon>
        <taxon>Leptothoe</taxon>
        <taxon>Leptothoe kymatousa</taxon>
    </lineage>
</organism>
<dbReference type="RefSeq" id="WP_215616930.1">
    <property type="nucleotide sequence ID" value="NZ_JADOER010000003.1"/>
</dbReference>
<evidence type="ECO:0000313" key="4">
    <source>
        <dbReference type="EMBL" id="MBT9311021.1"/>
    </source>
</evidence>
<gene>
    <name evidence="4" type="ORF">IXB28_02275</name>
</gene>
<sequence length="360" mass="38509">MQQLQYLVKSFGVMLFLLAVAGCEGSPFGQSIEKTLEPDPRLLETTDTAASTPDTVATPEVADASDPTEEASGVEGAKPSNTAGSTTTEVPVIPEFTEASYVDIDEAPEELQQYLEDLVQLDLLLLIDVKADDNIERNPNEFLPNQVITRREYARWLLAANNQFYADQSAKKIRPAVESSQPTFQDVGVANIDFPAIQGLAEAGMIPSALNGTATAVKFRPDAPLTRQDLILWKVPLDKRSALPAATAAAVSEAWGFQDASKIEPIALPSVLADHSNGEFANIRRALGYTTLFQPDKAVTRAEAAAVLWRFGNSAEGITAAELLADDAGGDQKKEDKASGDTASGDTAAKDDAQKKKNAD</sequence>
<feature type="domain" description="SLH" evidence="3">
    <location>
        <begin position="180"/>
        <end position="248"/>
    </location>
</feature>
<comment type="caution">
    <text evidence="4">The sequence shown here is derived from an EMBL/GenBank/DDBJ whole genome shotgun (WGS) entry which is preliminary data.</text>
</comment>
<dbReference type="PANTHER" id="PTHR33740">
    <property type="entry name" value="GPI-ANCHORED ADHESIN-LIKE PROTEIN"/>
    <property type="match status" value="1"/>
</dbReference>
<feature type="signal peptide" evidence="2">
    <location>
        <begin position="1"/>
        <end position="21"/>
    </location>
</feature>
<feature type="region of interest" description="Disordered" evidence="1">
    <location>
        <begin position="326"/>
        <end position="360"/>
    </location>
</feature>
<protein>
    <submittedName>
        <fullName evidence="4">S-layer homology domain-containing protein</fullName>
    </submittedName>
</protein>
<dbReference type="PROSITE" id="PS51272">
    <property type="entry name" value="SLH"/>
    <property type="match status" value="2"/>
</dbReference>
<dbReference type="Pfam" id="PF00395">
    <property type="entry name" value="SLH"/>
    <property type="match status" value="1"/>
</dbReference>
<feature type="compositionally biased region" description="Polar residues" evidence="1">
    <location>
        <begin position="79"/>
        <end position="88"/>
    </location>
</feature>
<feature type="domain" description="SLH" evidence="3">
    <location>
        <begin position="254"/>
        <end position="322"/>
    </location>
</feature>
<name>A0ABS5XZM5_9CYAN</name>
<dbReference type="InterPro" id="IPR001119">
    <property type="entry name" value="SLH_dom"/>
</dbReference>
<feature type="compositionally biased region" description="Basic and acidic residues" evidence="1">
    <location>
        <begin position="330"/>
        <end position="339"/>
    </location>
</feature>
<proteinExistence type="predicted"/>
<feature type="region of interest" description="Disordered" evidence="1">
    <location>
        <begin position="45"/>
        <end position="88"/>
    </location>
</feature>
<accession>A0ABS5XZM5</accession>
<evidence type="ECO:0000259" key="3">
    <source>
        <dbReference type="PROSITE" id="PS51272"/>
    </source>
</evidence>
<evidence type="ECO:0000313" key="5">
    <source>
        <dbReference type="Proteomes" id="UP001196661"/>
    </source>
</evidence>
<dbReference type="Proteomes" id="UP001196661">
    <property type="component" value="Unassembled WGS sequence"/>
</dbReference>
<evidence type="ECO:0000256" key="2">
    <source>
        <dbReference type="SAM" id="SignalP"/>
    </source>
</evidence>
<feature type="compositionally biased region" description="Polar residues" evidence="1">
    <location>
        <begin position="45"/>
        <end position="55"/>
    </location>
</feature>
<feature type="compositionally biased region" description="Basic and acidic residues" evidence="1">
    <location>
        <begin position="348"/>
        <end position="360"/>
    </location>
</feature>
<evidence type="ECO:0000256" key="1">
    <source>
        <dbReference type="SAM" id="MobiDB-lite"/>
    </source>
</evidence>
<keyword evidence="5" id="KW-1185">Reference proteome</keyword>